<organism evidence="1 2">
    <name type="scientific">Undibacterium parvum</name>
    <dbReference type="NCBI Taxonomy" id="401471"/>
    <lineage>
        <taxon>Bacteria</taxon>
        <taxon>Pseudomonadati</taxon>
        <taxon>Pseudomonadota</taxon>
        <taxon>Betaproteobacteria</taxon>
        <taxon>Burkholderiales</taxon>
        <taxon>Oxalobacteraceae</taxon>
        <taxon>Undibacterium</taxon>
    </lineage>
</organism>
<evidence type="ECO:0008006" key="3">
    <source>
        <dbReference type="Google" id="ProtNLM"/>
    </source>
</evidence>
<gene>
    <name evidence="1" type="ORF">EJN92_02370</name>
</gene>
<dbReference type="OrthoDB" id="4048724at2"/>
<dbReference type="Pfam" id="PF20043">
    <property type="entry name" value="DUF6445"/>
    <property type="match status" value="1"/>
</dbReference>
<accession>A0A3Q9BNG5</accession>
<dbReference type="EMBL" id="CP034464">
    <property type="protein sequence ID" value="AZP10959.1"/>
    <property type="molecule type" value="Genomic_DNA"/>
</dbReference>
<evidence type="ECO:0000313" key="1">
    <source>
        <dbReference type="EMBL" id="AZP10959.1"/>
    </source>
</evidence>
<dbReference type="RefSeq" id="WP_126126358.1">
    <property type="nucleotide sequence ID" value="NZ_CP034464.1"/>
</dbReference>
<dbReference type="AlphaFoldDB" id="A0A3Q9BNG5"/>
<dbReference type="InterPro" id="IPR045617">
    <property type="entry name" value="DUF6445"/>
</dbReference>
<protein>
    <recommendedName>
        <fullName evidence="3">Phytanoyl-CoA dioxygenase</fullName>
    </recommendedName>
</protein>
<name>A0A3Q9BNG5_9BURK</name>
<evidence type="ECO:0000313" key="2">
    <source>
        <dbReference type="Proteomes" id="UP000275663"/>
    </source>
</evidence>
<dbReference type="KEGG" id="upv:EJN92_02370"/>
<sequence length="235" mass="26293">MLPVPAANIVLPAIHPAAPTLAYEKLEQGKNYWVVDDVLPNAQEVAERCFSHQAWEYGLPYQPESWPGMRFHGALLPAELAALEQRVKSLIGKDKIWMAQPPGALRLDCNVAQLVGATESSSHPHTDSRSLCRYACVIYLSPDPDPACGTSFCRLRYPNAAMGGNLVTAPYNNLLDALKVRGLPIEAWYEDLKVENVFNRMLLYKANLVHCASGYFGKELREKRLTTVFFWMAED</sequence>
<dbReference type="Proteomes" id="UP000275663">
    <property type="component" value="Chromosome"/>
</dbReference>
<reference evidence="1 2" key="1">
    <citation type="journal article" date="2011" name="Int. J. Syst. Evol. Microbiol.">
        <title>Description of Undibacterium oligocarboniphilum sp. nov., isolated from purified water, and Undibacterium pigrum strain CCUG 49012 as the type strain of Undibacterium parvum sp. nov., and emended descriptions of the genus Undibacterium and the species Undibacterium pigrum.</title>
        <authorList>
            <person name="Eder W."/>
            <person name="Wanner G."/>
            <person name="Ludwig W."/>
            <person name="Busse H.J."/>
            <person name="Ziemke-Kageler F."/>
            <person name="Lang E."/>
        </authorList>
    </citation>
    <scope>NUCLEOTIDE SEQUENCE [LARGE SCALE GENOMIC DNA]</scope>
    <source>
        <strain evidence="1 2">DSM 23061</strain>
    </source>
</reference>
<keyword evidence="2" id="KW-1185">Reference proteome</keyword>
<proteinExistence type="predicted"/>